<dbReference type="PANTHER" id="PTHR13377:SF3">
    <property type="entry name" value="TRANSMEMBRANE PROTEIN 115"/>
    <property type="match status" value="1"/>
</dbReference>
<accession>A0A6H5I3K5</accession>
<feature type="compositionally biased region" description="Basic and acidic residues" evidence="5">
    <location>
        <begin position="308"/>
        <end position="318"/>
    </location>
</feature>
<protein>
    <recommendedName>
        <fullName evidence="9">Transmembrane protein 115</fullName>
    </recommendedName>
</protein>
<dbReference type="SMART" id="SM01160">
    <property type="entry name" value="DUF1751"/>
    <property type="match status" value="1"/>
</dbReference>
<feature type="transmembrane region" description="Helical" evidence="6">
    <location>
        <begin position="64"/>
        <end position="93"/>
    </location>
</feature>
<dbReference type="Pfam" id="PF08551">
    <property type="entry name" value="DUF1751"/>
    <property type="match status" value="1"/>
</dbReference>
<keyword evidence="3 6" id="KW-1133">Transmembrane helix</keyword>
<feature type="transmembrane region" description="Helical" evidence="6">
    <location>
        <begin position="31"/>
        <end position="52"/>
    </location>
</feature>
<evidence type="ECO:0000256" key="4">
    <source>
        <dbReference type="ARBA" id="ARBA00023136"/>
    </source>
</evidence>
<dbReference type="GO" id="GO:0016020">
    <property type="term" value="C:membrane"/>
    <property type="evidence" value="ECO:0007669"/>
    <property type="project" value="UniProtKB-SubCell"/>
</dbReference>
<feature type="region of interest" description="Disordered" evidence="5">
    <location>
        <begin position="343"/>
        <end position="363"/>
    </location>
</feature>
<keyword evidence="2 6" id="KW-0812">Transmembrane</keyword>
<feature type="transmembrane region" description="Helical" evidence="6">
    <location>
        <begin position="105"/>
        <end position="128"/>
    </location>
</feature>
<evidence type="ECO:0000256" key="3">
    <source>
        <dbReference type="ARBA" id="ARBA00022989"/>
    </source>
</evidence>
<comment type="subcellular location">
    <subcellularLocation>
        <location evidence="1">Membrane</location>
        <topology evidence="1">Multi-pass membrane protein</topology>
    </subcellularLocation>
</comment>
<dbReference type="GO" id="GO:0005794">
    <property type="term" value="C:Golgi apparatus"/>
    <property type="evidence" value="ECO:0007669"/>
    <property type="project" value="TreeGrafter"/>
</dbReference>
<sequence length="363" mass="40840">MATFKSFGHDLPFFRRQFVALLSNTSTSVKFICLVVLFSYCLSFSDSAVLVLSVTPGYLLPPSFWVWTAFTFCFLEIHLMDVVVDIVTVGLCGKLIEPLWGAMEMMTFFAIVNFGVAILSSLFYLMLYFCTSNTDLLFDIHIHGLAGYIAGVTVAVKQIMPDHILMKTPIGKITNRNIPLMVWILSLILWGIGLLEGTHPTMFLSGTLISWVYLRFYQRHNNGSKGDMADNFTFASFFPNVLQPPIAVFCNTLHRFFVRIGLCKKVVRRFDMSNAPPGLVINLPGIDPHDSERRRQIALKALSERLSRDHAKPWQQERTKKHSPAPSVVVSIPEQTELVKSLSSPHVQQISVDIHNHPSSSST</sequence>
<name>A0A6H5I3K5_9HYME</name>
<proteinExistence type="predicted"/>
<dbReference type="InterPro" id="IPR035952">
    <property type="entry name" value="Rhomboid-like_sf"/>
</dbReference>
<feature type="transmembrane region" description="Helical" evidence="6">
    <location>
        <begin position="140"/>
        <end position="156"/>
    </location>
</feature>
<dbReference type="Gene3D" id="1.20.1540.10">
    <property type="entry name" value="Rhomboid-like"/>
    <property type="match status" value="1"/>
</dbReference>
<dbReference type="InterPro" id="IPR013861">
    <property type="entry name" value="TMEM115/Pdh1/Rbl19"/>
</dbReference>
<dbReference type="FunFam" id="1.20.1540.10:FF:000004">
    <property type="entry name" value="Transmembrane protein 115"/>
    <property type="match status" value="1"/>
</dbReference>
<organism evidence="7 8">
    <name type="scientific">Trichogramma brassicae</name>
    <dbReference type="NCBI Taxonomy" id="86971"/>
    <lineage>
        <taxon>Eukaryota</taxon>
        <taxon>Metazoa</taxon>
        <taxon>Ecdysozoa</taxon>
        <taxon>Arthropoda</taxon>
        <taxon>Hexapoda</taxon>
        <taxon>Insecta</taxon>
        <taxon>Pterygota</taxon>
        <taxon>Neoptera</taxon>
        <taxon>Endopterygota</taxon>
        <taxon>Hymenoptera</taxon>
        <taxon>Apocrita</taxon>
        <taxon>Proctotrupomorpha</taxon>
        <taxon>Chalcidoidea</taxon>
        <taxon>Trichogrammatidae</taxon>
        <taxon>Trichogramma</taxon>
    </lineage>
</organism>
<evidence type="ECO:0000256" key="6">
    <source>
        <dbReference type="SAM" id="Phobius"/>
    </source>
</evidence>
<dbReference type="SUPFAM" id="SSF144091">
    <property type="entry name" value="Rhomboid-like"/>
    <property type="match status" value="1"/>
</dbReference>
<feature type="region of interest" description="Disordered" evidence="5">
    <location>
        <begin position="308"/>
        <end position="329"/>
    </location>
</feature>
<dbReference type="EMBL" id="CADCXV010000335">
    <property type="protein sequence ID" value="CAB0029600.1"/>
    <property type="molecule type" value="Genomic_DNA"/>
</dbReference>
<evidence type="ECO:0000256" key="1">
    <source>
        <dbReference type="ARBA" id="ARBA00004141"/>
    </source>
</evidence>
<evidence type="ECO:0000256" key="5">
    <source>
        <dbReference type="SAM" id="MobiDB-lite"/>
    </source>
</evidence>
<dbReference type="GO" id="GO:0006890">
    <property type="term" value="P:retrograde vesicle-mediated transport, Golgi to endoplasmic reticulum"/>
    <property type="evidence" value="ECO:0007669"/>
    <property type="project" value="InterPro"/>
</dbReference>
<evidence type="ECO:0008006" key="9">
    <source>
        <dbReference type="Google" id="ProtNLM"/>
    </source>
</evidence>
<gene>
    <name evidence="7" type="ORF">TBRA_LOCUS1629</name>
</gene>
<evidence type="ECO:0000313" key="7">
    <source>
        <dbReference type="EMBL" id="CAB0029600.1"/>
    </source>
</evidence>
<keyword evidence="8" id="KW-1185">Reference proteome</keyword>
<dbReference type="OrthoDB" id="73612at2759"/>
<feature type="transmembrane region" description="Helical" evidence="6">
    <location>
        <begin position="177"/>
        <end position="195"/>
    </location>
</feature>
<dbReference type="Proteomes" id="UP000479190">
    <property type="component" value="Unassembled WGS sequence"/>
</dbReference>
<evidence type="ECO:0000256" key="2">
    <source>
        <dbReference type="ARBA" id="ARBA00022692"/>
    </source>
</evidence>
<dbReference type="PANTHER" id="PTHR13377">
    <property type="entry name" value="PLACENTAL PROTEIN 6"/>
    <property type="match status" value="1"/>
</dbReference>
<reference evidence="7 8" key="1">
    <citation type="submission" date="2020-02" db="EMBL/GenBank/DDBJ databases">
        <authorList>
            <person name="Ferguson B K."/>
        </authorList>
    </citation>
    <scope>NUCLEOTIDE SEQUENCE [LARGE SCALE GENOMIC DNA]</scope>
</reference>
<keyword evidence="4 6" id="KW-0472">Membrane</keyword>
<dbReference type="AlphaFoldDB" id="A0A6H5I3K5"/>
<evidence type="ECO:0000313" key="8">
    <source>
        <dbReference type="Proteomes" id="UP000479190"/>
    </source>
</evidence>